<dbReference type="Proteomes" id="UP000077266">
    <property type="component" value="Unassembled WGS sequence"/>
</dbReference>
<name>A0A165MYG2_EXIGL</name>
<dbReference type="EMBL" id="KV425905">
    <property type="protein sequence ID" value="KZV99943.1"/>
    <property type="molecule type" value="Genomic_DNA"/>
</dbReference>
<reference evidence="1 2" key="1">
    <citation type="journal article" date="2016" name="Mol. Biol. Evol.">
        <title>Comparative Genomics of Early-Diverging Mushroom-Forming Fungi Provides Insights into the Origins of Lignocellulose Decay Capabilities.</title>
        <authorList>
            <person name="Nagy L.G."/>
            <person name="Riley R."/>
            <person name="Tritt A."/>
            <person name="Adam C."/>
            <person name="Daum C."/>
            <person name="Floudas D."/>
            <person name="Sun H."/>
            <person name="Yadav J.S."/>
            <person name="Pangilinan J."/>
            <person name="Larsson K.H."/>
            <person name="Matsuura K."/>
            <person name="Barry K."/>
            <person name="Labutti K."/>
            <person name="Kuo R."/>
            <person name="Ohm R.A."/>
            <person name="Bhattacharya S.S."/>
            <person name="Shirouzu T."/>
            <person name="Yoshinaga Y."/>
            <person name="Martin F.M."/>
            <person name="Grigoriev I.V."/>
            <person name="Hibbett D.S."/>
        </authorList>
    </citation>
    <scope>NUCLEOTIDE SEQUENCE [LARGE SCALE GENOMIC DNA]</scope>
    <source>
        <strain evidence="1 2">HHB12029</strain>
    </source>
</reference>
<gene>
    <name evidence="1" type="ORF">EXIGLDRAFT_723593</name>
</gene>
<feature type="non-terminal residue" evidence="1">
    <location>
        <position position="52"/>
    </location>
</feature>
<sequence length="52" mass="5612">MSLRLRRLTGATSGSLHTSALLALYDSRRALARRVPTASRTVLGPALSPYDD</sequence>
<organism evidence="1 2">
    <name type="scientific">Exidia glandulosa HHB12029</name>
    <dbReference type="NCBI Taxonomy" id="1314781"/>
    <lineage>
        <taxon>Eukaryota</taxon>
        <taxon>Fungi</taxon>
        <taxon>Dikarya</taxon>
        <taxon>Basidiomycota</taxon>
        <taxon>Agaricomycotina</taxon>
        <taxon>Agaricomycetes</taxon>
        <taxon>Auriculariales</taxon>
        <taxon>Exidiaceae</taxon>
        <taxon>Exidia</taxon>
    </lineage>
</organism>
<dbReference type="InParanoid" id="A0A165MYG2"/>
<accession>A0A165MYG2</accession>
<protein>
    <submittedName>
        <fullName evidence="1">Uncharacterized protein</fullName>
    </submittedName>
</protein>
<dbReference type="AlphaFoldDB" id="A0A165MYG2"/>
<proteinExistence type="predicted"/>
<evidence type="ECO:0000313" key="2">
    <source>
        <dbReference type="Proteomes" id="UP000077266"/>
    </source>
</evidence>
<keyword evidence="2" id="KW-1185">Reference proteome</keyword>
<evidence type="ECO:0000313" key="1">
    <source>
        <dbReference type="EMBL" id="KZV99943.1"/>
    </source>
</evidence>